<proteinExistence type="inferred from homology"/>
<evidence type="ECO:0000313" key="7">
    <source>
        <dbReference type="Proteomes" id="UP000178344"/>
    </source>
</evidence>
<dbReference type="AlphaFoldDB" id="A0A1F6CFB5"/>
<feature type="domain" description="Bacterial type II secretion system protein E" evidence="5">
    <location>
        <begin position="362"/>
        <end position="376"/>
    </location>
</feature>
<dbReference type="EMBL" id="MFKQ01000007">
    <property type="protein sequence ID" value="OGG47552.1"/>
    <property type="molecule type" value="Genomic_DNA"/>
</dbReference>
<keyword evidence="2" id="KW-0547">Nucleotide-binding</keyword>
<evidence type="ECO:0000313" key="6">
    <source>
        <dbReference type="EMBL" id="OGG47552.1"/>
    </source>
</evidence>
<protein>
    <recommendedName>
        <fullName evidence="5">Bacterial type II secretion system protein E domain-containing protein</fullName>
    </recommendedName>
</protein>
<evidence type="ECO:0000256" key="1">
    <source>
        <dbReference type="ARBA" id="ARBA00006611"/>
    </source>
</evidence>
<dbReference type="Gene3D" id="3.40.50.300">
    <property type="entry name" value="P-loop containing nucleotide triphosphate hydrolases"/>
    <property type="match status" value="1"/>
</dbReference>
<comment type="similarity">
    <text evidence="1">Belongs to the GSP E family.</text>
</comment>
<dbReference type="Gene3D" id="3.30.450.90">
    <property type="match status" value="1"/>
</dbReference>
<evidence type="ECO:0000256" key="2">
    <source>
        <dbReference type="ARBA" id="ARBA00022741"/>
    </source>
</evidence>
<dbReference type="GO" id="GO:0005886">
    <property type="term" value="C:plasma membrane"/>
    <property type="evidence" value="ECO:0007669"/>
    <property type="project" value="TreeGrafter"/>
</dbReference>
<keyword evidence="3" id="KW-0067">ATP-binding</keyword>
<evidence type="ECO:0000259" key="5">
    <source>
        <dbReference type="PROSITE" id="PS00662"/>
    </source>
</evidence>
<feature type="coiled-coil region" evidence="4">
    <location>
        <begin position="3"/>
        <end position="30"/>
    </location>
</feature>
<dbReference type="PANTHER" id="PTHR30258">
    <property type="entry name" value="TYPE II SECRETION SYSTEM PROTEIN GSPE-RELATED"/>
    <property type="match status" value="1"/>
</dbReference>
<evidence type="ECO:0000256" key="4">
    <source>
        <dbReference type="SAM" id="Coils"/>
    </source>
</evidence>
<reference evidence="6 7" key="1">
    <citation type="journal article" date="2016" name="Nat. Commun.">
        <title>Thousands of microbial genomes shed light on interconnected biogeochemical processes in an aquifer system.</title>
        <authorList>
            <person name="Anantharaman K."/>
            <person name="Brown C.T."/>
            <person name="Hug L.A."/>
            <person name="Sharon I."/>
            <person name="Castelle C.J."/>
            <person name="Probst A.J."/>
            <person name="Thomas B.C."/>
            <person name="Singh A."/>
            <person name="Wilkins M.J."/>
            <person name="Karaoz U."/>
            <person name="Brodie E.L."/>
            <person name="Williams K.H."/>
            <person name="Hubbard S.S."/>
            <person name="Banfield J.F."/>
        </authorList>
    </citation>
    <scope>NUCLEOTIDE SEQUENCE [LARGE SCALE GENOMIC DNA]</scope>
</reference>
<dbReference type="SUPFAM" id="SSF52540">
    <property type="entry name" value="P-loop containing nucleoside triphosphate hydrolases"/>
    <property type="match status" value="1"/>
</dbReference>
<dbReference type="InterPro" id="IPR001482">
    <property type="entry name" value="T2SS/T4SS_dom"/>
</dbReference>
<keyword evidence="4" id="KW-0175">Coiled coil</keyword>
<evidence type="ECO:0000256" key="3">
    <source>
        <dbReference type="ARBA" id="ARBA00022840"/>
    </source>
</evidence>
<dbReference type="Proteomes" id="UP000178344">
    <property type="component" value="Unassembled WGS sequence"/>
</dbReference>
<dbReference type="PROSITE" id="PS00662">
    <property type="entry name" value="T2SP_E"/>
    <property type="match status" value="1"/>
</dbReference>
<dbReference type="InterPro" id="IPR027417">
    <property type="entry name" value="P-loop_NTPase"/>
</dbReference>
<dbReference type="Pfam" id="PF00437">
    <property type="entry name" value="T2SSE"/>
    <property type="match status" value="1"/>
</dbReference>
<organism evidence="6 7">
    <name type="scientific">Candidatus Kaiserbacteria bacterium RIFCSPHIGHO2_01_FULL_49_13</name>
    <dbReference type="NCBI Taxonomy" id="1798477"/>
    <lineage>
        <taxon>Bacteria</taxon>
        <taxon>Candidatus Kaiseribacteriota</taxon>
    </lineage>
</organism>
<dbReference type="CDD" id="cd01129">
    <property type="entry name" value="PulE-GspE-like"/>
    <property type="match status" value="1"/>
</dbReference>
<dbReference type="GO" id="GO:0005524">
    <property type="term" value="F:ATP binding"/>
    <property type="evidence" value="ECO:0007669"/>
    <property type="project" value="UniProtKB-KW"/>
</dbReference>
<dbReference type="PANTHER" id="PTHR30258:SF1">
    <property type="entry name" value="PROTEIN TRANSPORT PROTEIN HOFB HOMOLOG"/>
    <property type="match status" value="1"/>
</dbReference>
<sequence length="577" mass="63573">MDFNEEKQNKRLAELRRKEEEDLAETLSKKYRLEYLDLSRVSINTDGLRIVGEGLARAAGIAVFGMIGKKISVAVRTPNNPKVEEVLGDLKSKGFTPTLYMVSSASLERAWERYKDLSFAIETKAGVLDISGDEIVKLLGKLKTLENVKGEIGEVIKMKKAYRISRILETVLAGSLSADASDVHVEPEEAYVRLRYRLDGVLTDILNFDRDTYSLLLSRIKLLSSLKLNIKDQAQDGRFSVSINSKDIEIRTSIIPGAYGESIVLRILNPETIALPMEELGIPANLFKILEHEIKKPNGMILTTGPTGSGKTTTLYAFMKRIHTPQVKIITIEDPIEYHLPGIVQTQVEKNYSFSQGLRSALRQDPDVIMVGEIRDGEVAETAINAALTGHLVFSTLHTNNAAGSFPRLIDLGVNPKVMSSAVSIVMAQRLVRRLCKVCKKETPLSPDSKKIVDKILKSITNKSELPENTSVVWEPVGCPECKGLGYRGRIGIYEAIRMDHEIETIINENPSEREVWSAAKPQGILTMQQDGVVKVLAGVTSLGELTRVIDLEELEESAITEPGLAAEAGGSEAPAP</sequence>
<gene>
    <name evidence="6" type="ORF">A2671_00685</name>
</gene>
<name>A0A1F6CFB5_9BACT</name>
<accession>A0A1F6CFB5</accession>
<dbReference type="GO" id="GO:0016887">
    <property type="term" value="F:ATP hydrolysis activity"/>
    <property type="evidence" value="ECO:0007669"/>
    <property type="project" value="TreeGrafter"/>
</dbReference>
<dbReference type="SUPFAM" id="SSF160246">
    <property type="entry name" value="EspE N-terminal domain-like"/>
    <property type="match status" value="1"/>
</dbReference>
<dbReference type="InterPro" id="IPR037257">
    <property type="entry name" value="T2SS_E_N_sf"/>
</dbReference>
<comment type="caution">
    <text evidence="6">The sequence shown here is derived from an EMBL/GenBank/DDBJ whole genome shotgun (WGS) entry which is preliminary data.</text>
</comment>